<organism evidence="1 2">
    <name type="scientific">Entamoeba invadens IP1</name>
    <dbReference type="NCBI Taxonomy" id="370355"/>
    <lineage>
        <taxon>Eukaryota</taxon>
        <taxon>Amoebozoa</taxon>
        <taxon>Evosea</taxon>
        <taxon>Archamoebae</taxon>
        <taxon>Mastigamoebida</taxon>
        <taxon>Entamoebidae</taxon>
        <taxon>Entamoeba</taxon>
    </lineage>
</organism>
<sequence>MLKEEDRRHNTYMFDLNILHNRVRRLRDIFRPQDDFQRLVEKIKENEINMQTYLTKLTEGSFIEPKEFITWAKVVMSKYDLKRRRCTYRRYFRKLNYYYHKVMLNRDMGVFPKKYLSNQLFLDMEYYENKLLVLSQLVVELNGMENYYANGAMQMMKSFIQALKEERGSLFDRRVFNLRRYDMKGKFTERGSPEHESD</sequence>
<dbReference type="GeneID" id="14885576"/>
<dbReference type="KEGG" id="eiv:EIN_161720"/>
<keyword evidence="2" id="KW-1185">Reference proteome</keyword>
<evidence type="ECO:0000313" key="2">
    <source>
        <dbReference type="Proteomes" id="UP000014680"/>
    </source>
</evidence>
<proteinExistence type="predicted"/>
<accession>A0A0A1TYK8</accession>
<dbReference type="EMBL" id="KB206960">
    <property type="protein sequence ID" value="ELP86558.1"/>
    <property type="molecule type" value="Genomic_DNA"/>
</dbReference>
<evidence type="ECO:0000313" key="1">
    <source>
        <dbReference type="EMBL" id="ELP86558.1"/>
    </source>
</evidence>
<reference evidence="1 2" key="1">
    <citation type="submission" date="2012-10" db="EMBL/GenBank/DDBJ databases">
        <authorList>
            <person name="Zafar N."/>
            <person name="Inman J."/>
            <person name="Hall N."/>
            <person name="Lorenzi H."/>
            <person name="Caler E."/>
        </authorList>
    </citation>
    <scope>NUCLEOTIDE SEQUENCE [LARGE SCALE GENOMIC DNA]</scope>
    <source>
        <strain evidence="1 2">IP1</strain>
    </source>
</reference>
<dbReference type="AlphaFoldDB" id="A0A0A1TYK8"/>
<name>A0A0A1TYK8_ENTIV</name>
<gene>
    <name evidence="1" type="ORF">EIN_161720</name>
</gene>
<dbReference type="VEuPathDB" id="AmoebaDB:EIN_161720"/>
<dbReference type="Proteomes" id="UP000014680">
    <property type="component" value="Unassembled WGS sequence"/>
</dbReference>
<protein>
    <submittedName>
        <fullName evidence="1">Uncharacterized protein</fullName>
    </submittedName>
</protein>
<dbReference type="RefSeq" id="XP_004185904.1">
    <property type="nucleotide sequence ID" value="XM_004185856.1"/>
</dbReference>